<keyword evidence="1" id="KW-0409">Iron storage</keyword>
<dbReference type="Gene3D" id="1.20.1260.10">
    <property type="match status" value="1"/>
</dbReference>
<dbReference type="GeneID" id="32893344"/>
<dbReference type="CDD" id="cd01055">
    <property type="entry name" value="Nonheme_Ferritin"/>
    <property type="match status" value="1"/>
</dbReference>
<dbReference type="GO" id="GO:0008198">
    <property type="term" value="F:ferrous iron binding"/>
    <property type="evidence" value="ECO:0007669"/>
    <property type="project" value="TreeGrafter"/>
</dbReference>
<dbReference type="Proteomes" id="UP000250088">
    <property type="component" value="Chromosome"/>
</dbReference>
<dbReference type="GO" id="GO:0042802">
    <property type="term" value="F:identical protein binding"/>
    <property type="evidence" value="ECO:0007669"/>
    <property type="project" value="UniProtKB-ARBA"/>
</dbReference>
<dbReference type="PANTHER" id="PTHR11431:SF127">
    <property type="entry name" value="BACTERIAL NON-HEME FERRITIN"/>
    <property type="match status" value="1"/>
</dbReference>
<dbReference type="InterPro" id="IPR001519">
    <property type="entry name" value="Ferritin"/>
</dbReference>
<evidence type="ECO:0000256" key="4">
    <source>
        <dbReference type="ARBA" id="ARBA00023004"/>
    </source>
</evidence>
<dbReference type="AlphaFoldDB" id="A0A2Z2HPX1"/>
<evidence type="ECO:0000256" key="3">
    <source>
        <dbReference type="ARBA" id="ARBA00023002"/>
    </source>
</evidence>
<dbReference type="GO" id="GO:0006826">
    <property type="term" value="P:iron ion transport"/>
    <property type="evidence" value="ECO:0007669"/>
    <property type="project" value="InterPro"/>
</dbReference>
<dbReference type="GO" id="GO:0004322">
    <property type="term" value="F:ferroxidase activity"/>
    <property type="evidence" value="ECO:0007669"/>
    <property type="project" value="TreeGrafter"/>
</dbReference>
<feature type="region of interest" description="Disordered" evidence="5">
    <location>
        <begin position="155"/>
        <end position="177"/>
    </location>
</feature>
<dbReference type="OrthoDB" id="4859at2157"/>
<dbReference type="PROSITE" id="PS50905">
    <property type="entry name" value="FERRITIN_LIKE"/>
    <property type="match status" value="1"/>
</dbReference>
<dbReference type="SUPFAM" id="SSF47240">
    <property type="entry name" value="Ferritin-like"/>
    <property type="match status" value="1"/>
</dbReference>
<dbReference type="GO" id="GO:0008199">
    <property type="term" value="F:ferric iron binding"/>
    <property type="evidence" value="ECO:0007669"/>
    <property type="project" value="InterPro"/>
</dbReference>
<dbReference type="InterPro" id="IPR009040">
    <property type="entry name" value="Ferritin-like_diiron"/>
</dbReference>
<dbReference type="RefSeq" id="WP_086887499.1">
    <property type="nucleotide sequence ID" value="NZ_CP019893.1"/>
</dbReference>
<protein>
    <submittedName>
        <fullName evidence="7">Ferritin</fullName>
    </submittedName>
</protein>
<evidence type="ECO:0000259" key="6">
    <source>
        <dbReference type="PROSITE" id="PS50905"/>
    </source>
</evidence>
<dbReference type="InterPro" id="IPR041719">
    <property type="entry name" value="Ferritin_prok"/>
</dbReference>
<evidence type="ECO:0000256" key="5">
    <source>
        <dbReference type="SAM" id="MobiDB-lite"/>
    </source>
</evidence>
<evidence type="ECO:0000313" key="7">
    <source>
        <dbReference type="EMBL" id="ARS89120.1"/>
    </source>
</evidence>
<evidence type="ECO:0000256" key="1">
    <source>
        <dbReference type="ARBA" id="ARBA00022434"/>
    </source>
</evidence>
<sequence>MLSEPIEDALNEQINAELYSSYLYLSMAAYYEAEGLPGFASWMRAQADEEREHAMRIYEFVIERDGRVTLEAIDSPQTEWDSPADAFEAAYEHEVEITGMIDDLVALARKESDNATENMLQWFVAEQVEEEATAQGILDKLRYVGDDGPGLLMIDQELSQRGGADDSSENGDADSLE</sequence>
<keyword evidence="2" id="KW-0479">Metal-binding</keyword>
<keyword evidence="4" id="KW-0408">Iron</keyword>
<dbReference type="EMBL" id="CP019893">
    <property type="protein sequence ID" value="ARS89120.1"/>
    <property type="molecule type" value="Genomic_DNA"/>
</dbReference>
<organism evidence="7 8">
    <name type="scientific">Natrarchaeobaculum aegyptiacum</name>
    <dbReference type="NCBI Taxonomy" id="745377"/>
    <lineage>
        <taxon>Archaea</taxon>
        <taxon>Methanobacteriati</taxon>
        <taxon>Methanobacteriota</taxon>
        <taxon>Stenosarchaea group</taxon>
        <taxon>Halobacteria</taxon>
        <taxon>Halobacteriales</taxon>
        <taxon>Natrialbaceae</taxon>
        <taxon>Natrarchaeobaculum</taxon>
    </lineage>
</organism>
<gene>
    <name evidence="7" type="ORF">B1756_04665</name>
</gene>
<dbReference type="GO" id="GO:0005829">
    <property type="term" value="C:cytosol"/>
    <property type="evidence" value="ECO:0007669"/>
    <property type="project" value="TreeGrafter"/>
</dbReference>
<name>A0A2Z2HPX1_9EURY</name>
<dbReference type="InterPro" id="IPR012347">
    <property type="entry name" value="Ferritin-like"/>
</dbReference>
<accession>A0A2Z2HPX1</accession>
<feature type="domain" description="Ferritin-like diiron" evidence="6">
    <location>
        <begin position="1"/>
        <end position="145"/>
    </location>
</feature>
<evidence type="ECO:0000256" key="2">
    <source>
        <dbReference type="ARBA" id="ARBA00022723"/>
    </source>
</evidence>
<proteinExistence type="predicted"/>
<dbReference type="InterPro" id="IPR009078">
    <property type="entry name" value="Ferritin-like_SF"/>
</dbReference>
<reference evidence="8" key="1">
    <citation type="submission" date="2017-02" db="EMBL/GenBank/DDBJ databases">
        <title>Natronthermophilus aegyptiacus gen. nov.,sp. nov., an aerobic, extremely halophilic alkalithermophilic archaeon isolated from the athalassohaline Wadi An Natrun, Egypt.</title>
        <authorList>
            <person name="Zhao B."/>
        </authorList>
    </citation>
    <scope>NUCLEOTIDE SEQUENCE [LARGE SCALE GENOMIC DNA]</scope>
    <source>
        <strain evidence="8">JW/NM-HA 15</strain>
    </source>
</reference>
<feature type="compositionally biased region" description="Acidic residues" evidence="5">
    <location>
        <begin position="166"/>
        <end position="177"/>
    </location>
</feature>
<dbReference type="FunFam" id="1.20.1260.10:FF:000001">
    <property type="entry name" value="Non-heme ferritin"/>
    <property type="match status" value="1"/>
</dbReference>
<dbReference type="InterPro" id="IPR008331">
    <property type="entry name" value="Ferritin_DPS_dom"/>
</dbReference>
<dbReference type="Pfam" id="PF00210">
    <property type="entry name" value="Ferritin"/>
    <property type="match status" value="1"/>
</dbReference>
<keyword evidence="3" id="KW-0560">Oxidoreductase</keyword>
<dbReference type="GO" id="GO:0006879">
    <property type="term" value="P:intracellular iron ion homeostasis"/>
    <property type="evidence" value="ECO:0007669"/>
    <property type="project" value="UniProtKB-KW"/>
</dbReference>
<dbReference type="KEGG" id="naj:B1756_04665"/>
<evidence type="ECO:0000313" key="8">
    <source>
        <dbReference type="Proteomes" id="UP000250088"/>
    </source>
</evidence>
<dbReference type="PANTHER" id="PTHR11431">
    <property type="entry name" value="FERRITIN"/>
    <property type="match status" value="1"/>
</dbReference>
<keyword evidence="8" id="KW-1185">Reference proteome</keyword>